<organism evidence="3 4">
    <name type="scientific">Emergomyces pasteurianus Ep9510</name>
    <dbReference type="NCBI Taxonomy" id="1447872"/>
    <lineage>
        <taxon>Eukaryota</taxon>
        <taxon>Fungi</taxon>
        <taxon>Dikarya</taxon>
        <taxon>Ascomycota</taxon>
        <taxon>Pezizomycotina</taxon>
        <taxon>Eurotiomycetes</taxon>
        <taxon>Eurotiomycetidae</taxon>
        <taxon>Onygenales</taxon>
        <taxon>Ajellomycetaceae</taxon>
        <taxon>Emergomyces</taxon>
    </lineage>
</organism>
<dbReference type="GO" id="GO:0032511">
    <property type="term" value="P:late endosome to vacuole transport via multivesicular body sorting pathway"/>
    <property type="evidence" value="ECO:0007669"/>
    <property type="project" value="TreeGrafter"/>
</dbReference>
<feature type="compositionally biased region" description="Basic and acidic residues" evidence="2">
    <location>
        <begin position="412"/>
        <end position="453"/>
    </location>
</feature>
<reference evidence="3 4" key="1">
    <citation type="submission" date="2015-07" db="EMBL/GenBank/DDBJ databases">
        <title>Emmonsia species relationships and genome sequence.</title>
        <authorList>
            <consortium name="The Broad Institute Genomics Platform"/>
            <person name="Cuomo C.A."/>
            <person name="Munoz J.F."/>
            <person name="Imamovic A."/>
            <person name="Priest M.E."/>
            <person name="Young S."/>
            <person name="Clay O.K."/>
            <person name="McEwen J.G."/>
        </authorList>
    </citation>
    <scope>NUCLEOTIDE SEQUENCE [LARGE SCALE GENOMIC DNA]</scope>
    <source>
        <strain evidence="3 4">UAMH 9510</strain>
    </source>
</reference>
<sequence>MMSELLAHILENEESFRRARLPSLYSDFSTQRHTNPDGYATNVAAWQRALAHAALAGVIHSSSSGSTEEAAARSDLLVLRTGNSLITELDAQEWGRPVALQSVIDEAIRYNSMIPLDTFQTSSTSPFKSSWIRLPSPPTISQVMGWSMKQLRGFLSDFEGHSGGSGKLQPMNLVLVDNLREVGKRLLTVASISHKSATDCIYSKELFTKLFANILGGRALLSNLDIDVLLIFLSRDENAILYDGETVIFRNPKSNINSITHEARTIASLRTLISNLAEQIPRLESKIEESSLRAKNAVTNKNRVVALSALRSKKMTEKNLKQRTDTLFQLEEVYMKLEQATDQVDIVRVMEASTGALRSLHAQVGGVGKVEDVVEELREEMAKVDELGNIITEAGPTVDEEELDDELAAMEKQEREAHDDNEADSTRRKLGEIERFEKAAIEAEARRKAEKEQVTVADYDSDLEDSIGKMSHMSIEDNSKGDDTTPRKHEKVTAE</sequence>
<dbReference type="GO" id="GO:0005771">
    <property type="term" value="C:multivesicular body"/>
    <property type="evidence" value="ECO:0007669"/>
    <property type="project" value="TreeGrafter"/>
</dbReference>
<proteinExistence type="predicted"/>
<protein>
    <recommendedName>
        <fullName evidence="5">SNF7 family protein</fullName>
    </recommendedName>
</protein>
<dbReference type="GO" id="GO:0009898">
    <property type="term" value="C:cytoplasmic side of plasma membrane"/>
    <property type="evidence" value="ECO:0007669"/>
    <property type="project" value="TreeGrafter"/>
</dbReference>
<evidence type="ECO:0000313" key="4">
    <source>
        <dbReference type="Proteomes" id="UP000182235"/>
    </source>
</evidence>
<dbReference type="GO" id="GO:0000815">
    <property type="term" value="C:ESCRT III complex"/>
    <property type="evidence" value="ECO:0007669"/>
    <property type="project" value="TreeGrafter"/>
</dbReference>
<dbReference type="Proteomes" id="UP000182235">
    <property type="component" value="Unassembled WGS sequence"/>
</dbReference>
<feature type="region of interest" description="Disordered" evidence="2">
    <location>
        <begin position="412"/>
        <end position="495"/>
    </location>
</feature>
<name>A0A1J9PQD3_9EURO</name>
<dbReference type="STRING" id="1447872.A0A1J9PQD3"/>
<keyword evidence="4" id="KW-1185">Reference proteome</keyword>
<dbReference type="VEuPathDB" id="FungiDB:AJ78_01345"/>
<evidence type="ECO:0000256" key="1">
    <source>
        <dbReference type="SAM" id="Coils"/>
    </source>
</evidence>
<feature type="compositionally biased region" description="Basic and acidic residues" evidence="2">
    <location>
        <begin position="474"/>
        <end position="495"/>
    </location>
</feature>
<accession>A0A1J9PQD3</accession>
<evidence type="ECO:0008006" key="5">
    <source>
        <dbReference type="Google" id="ProtNLM"/>
    </source>
</evidence>
<dbReference type="EMBL" id="LGRN01000029">
    <property type="protein sequence ID" value="OJD18649.1"/>
    <property type="molecule type" value="Genomic_DNA"/>
</dbReference>
<comment type="caution">
    <text evidence="3">The sequence shown here is derived from an EMBL/GenBank/DDBJ whole genome shotgun (WGS) entry which is preliminary data.</text>
</comment>
<dbReference type="PANTHER" id="PTHR22761:SF18">
    <property type="entry name" value="SORTING PROTEIN SNF7 FAMILY PROTEIN, PUTATIVE (AFU_ORTHOLOGUE AFUA_2G16692)-RELATED"/>
    <property type="match status" value="1"/>
</dbReference>
<gene>
    <name evidence="3" type="ORF">AJ78_01345</name>
</gene>
<evidence type="ECO:0000256" key="2">
    <source>
        <dbReference type="SAM" id="MobiDB-lite"/>
    </source>
</evidence>
<dbReference type="OrthoDB" id="10250120at2759"/>
<dbReference type="AlphaFoldDB" id="A0A1J9PQD3"/>
<keyword evidence="1" id="KW-0175">Coiled coil</keyword>
<dbReference type="Pfam" id="PF03357">
    <property type="entry name" value="Snf7"/>
    <property type="match status" value="1"/>
</dbReference>
<dbReference type="Gene3D" id="6.10.140.1230">
    <property type="match status" value="1"/>
</dbReference>
<dbReference type="GO" id="GO:0006900">
    <property type="term" value="P:vesicle budding from membrane"/>
    <property type="evidence" value="ECO:0007669"/>
    <property type="project" value="TreeGrafter"/>
</dbReference>
<dbReference type="InterPro" id="IPR005024">
    <property type="entry name" value="Snf7_fam"/>
</dbReference>
<feature type="coiled-coil region" evidence="1">
    <location>
        <begin position="266"/>
        <end position="293"/>
    </location>
</feature>
<evidence type="ECO:0000313" key="3">
    <source>
        <dbReference type="EMBL" id="OJD18649.1"/>
    </source>
</evidence>
<dbReference type="PANTHER" id="PTHR22761">
    <property type="entry name" value="CHARGED MULTIVESICULAR BODY PROTEIN"/>
    <property type="match status" value="1"/>
</dbReference>